<keyword evidence="2" id="KW-1185">Reference proteome</keyword>
<proteinExistence type="predicted"/>
<evidence type="ECO:0000313" key="2">
    <source>
        <dbReference type="Proteomes" id="UP000828941"/>
    </source>
</evidence>
<reference evidence="1 2" key="1">
    <citation type="journal article" date="2022" name="DNA Res.">
        <title>Chromosomal-level genome assembly of the orchid tree Bauhinia variegata (Leguminosae; Cercidoideae) supports the allotetraploid origin hypothesis of Bauhinia.</title>
        <authorList>
            <person name="Zhong Y."/>
            <person name="Chen Y."/>
            <person name="Zheng D."/>
            <person name="Pang J."/>
            <person name="Liu Y."/>
            <person name="Luo S."/>
            <person name="Meng S."/>
            <person name="Qian L."/>
            <person name="Wei D."/>
            <person name="Dai S."/>
            <person name="Zhou R."/>
        </authorList>
    </citation>
    <scope>NUCLEOTIDE SEQUENCE [LARGE SCALE GENOMIC DNA]</scope>
    <source>
        <strain evidence="1">BV-YZ2020</strain>
    </source>
</reference>
<dbReference type="Proteomes" id="UP000828941">
    <property type="component" value="Chromosome 2"/>
</dbReference>
<sequence>MLIQSSFPCSIEAAPFYISDHGKEDVLCDRMPSAETWQVYLKCKDHPFDRCRKAEPMQDDSRNADDPCSSNFPSSLGWPSTVSTMTENTIPNKVYRRKKLRKDSTAPLLKLEPVNVQRCINFTSIIGSCAHLSSAEDQPAGSEIKHEIGTVKDPVAPAALYDRAPYFSNQDSKNQCLLGEDGDGATKNSLKKNLGIDSVNDSCSTSKSNVDLASDSIETERNETGECSSSSVIAMDVMREDQSEKDFCINILRSYGLLGGAFPTDNGASEGDAVTAGKSCCRRSCKICSQFAGSLKMLICDHCEEAYHPACWNPRWKKKLPLDEWFCNSCLIKKRKILSETITRSSPGINSELGGTILSTLKDTEPYTTKVRIGKGFQAEVPEWLGPISSDYDVAEPSEIDCSEISFLKDENFTKPASHSAIGNWLQCREVMDRSNGTICGKWRRAPIFEVQADDWECFCAIHWDPAHADCAAPQEMETDQVLKQLKYIEMLRPRLTKRKSECSKRSE</sequence>
<protein>
    <submittedName>
        <fullName evidence="1">Uncharacterized protein</fullName>
    </submittedName>
</protein>
<dbReference type="EMBL" id="CM039427">
    <property type="protein sequence ID" value="KAI4354034.1"/>
    <property type="molecule type" value="Genomic_DNA"/>
</dbReference>
<comment type="caution">
    <text evidence="1">The sequence shown here is derived from an EMBL/GenBank/DDBJ whole genome shotgun (WGS) entry which is preliminary data.</text>
</comment>
<organism evidence="1 2">
    <name type="scientific">Bauhinia variegata</name>
    <name type="common">Purple orchid tree</name>
    <name type="synonym">Phanera variegata</name>
    <dbReference type="NCBI Taxonomy" id="167791"/>
    <lineage>
        <taxon>Eukaryota</taxon>
        <taxon>Viridiplantae</taxon>
        <taxon>Streptophyta</taxon>
        <taxon>Embryophyta</taxon>
        <taxon>Tracheophyta</taxon>
        <taxon>Spermatophyta</taxon>
        <taxon>Magnoliopsida</taxon>
        <taxon>eudicotyledons</taxon>
        <taxon>Gunneridae</taxon>
        <taxon>Pentapetalae</taxon>
        <taxon>rosids</taxon>
        <taxon>fabids</taxon>
        <taxon>Fabales</taxon>
        <taxon>Fabaceae</taxon>
        <taxon>Cercidoideae</taxon>
        <taxon>Cercideae</taxon>
        <taxon>Bauhiniinae</taxon>
        <taxon>Bauhinia</taxon>
    </lineage>
</organism>
<name>A0ACB9Q1P3_BAUVA</name>
<gene>
    <name evidence="1" type="ORF">L6164_002934</name>
</gene>
<evidence type="ECO:0000313" key="1">
    <source>
        <dbReference type="EMBL" id="KAI4354034.1"/>
    </source>
</evidence>
<accession>A0ACB9Q1P3</accession>